<keyword evidence="1" id="KW-1185">Reference proteome</keyword>
<dbReference type="Gene3D" id="1.25.10.10">
    <property type="entry name" value="Leucine-rich Repeat Variant"/>
    <property type="match status" value="1"/>
</dbReference>
<dbReference type="InterPro" id="IPR011989">
    <property type="entry name" value="ARM-like"/>
</dbReference>
<dbReference type="STRING" id="6248.A0A0K0ES89"/>
<dbReference type="WBParaSite" id="SSTP_0001231700.1">
    <property type="protein sequence ID" value="SSTP_0001231700.1"/>
    <property type="gene ID" value="SSTP_0001231700"/>
</dbReference>
<proteinExistence type="predicted"/>
<dbReference type="InterPro" id="IPR016024">
    <property type="entry name" value="ARM-type_fold"/>
</dbReference>
<reference evidence="2" key="1">
    <citation type="submission" date="2015-08" db="UniProtKB">
        <authorList>
            <consortium name="WormBaseParasite"/>
        </authorList>
    </citation>
    <scope>IDENTIFICATION</scope>
</reference>
<dbReference type="SUPFAM" id="SSF48371">
    <property type="entry name" value="ARM repeat"/>
    <property type="match status" value="1"/>
</dbReference>
<organism evidence="2">
    <name type="scientific">Strongyloides stercoralis</name>
    <name type="common">Threadworm</name>
    <dbReference type="NCBI Taxonomy" id="6248"/>
    <lineage>
        <taxon>Eukaryota</taxon>
        <taxon>Metazoa</taxon>
        <taxon>Ecdysozoa</taxon>
        <taxon>Nematoda</taxon>
        <taxon>Chromadorea</taxon>
        <taxon>Rhabditida</taxon>
        <taxon>Tylenchina</taxon>
        <taxon>Panagrolaimomorpha</taxon>
        <taxon>Strongyloidoidea</taxon>
        <taxon>Strongyloididae</taxon>
        <taxon>Strongyloides</taxon>
    </lineage>
</organism>
<dbReference type="Proteomes" id="UP000035681">
    <property type="component" value="Unplaced"/>
</dbReference>
<protein>
    <submittedName>
        <fullName evidence="2">Ataxin-10</fullName>
    </submittedName>
    <submittedName>
        <fullName evidence="3">Vesicle tethering protein Uso1/P115-like head domain-containing protein</fullName>
    </submittedName>
</protein>
<name>A0A0K0ES89_STRER</name>
<evidence type="ECO:0000313" key="2">
    <source>
        <dbReference type="WBParaSite" id="SSTP_0001231700.1"/>
    </source>
</evidence>
<accession>A0A0K0ES89</accession>
<sequence length="746" mass="86520">METNNITSKSSVSDDEIMSYIREIASTNTQTKDLEFYLKNLLHVSEKLRCDVGRNVFDLLMNRLIADESPEGFQLMSLALKVMNVTLSNNNYVVSSDDKIANNISTMYTIDDTLFIELFQFLENNNIQLVREALKMLYNLTTFNKREVKTAILRMNKGCLLIRKNSDPDDIIHNHACQILSNITHNDSVFVEYLFNCGIFPFCLELIIELDCNNPIVGNAFYLLGCSFKNSAYCSRLFINELTYKNQLAIAVAKTIDPCYFENDNHTFSQWTTDRTRNCYQAFYAVESILIHKNRMSIKNDAQLGFLQTDLFFNIANFAFLNCSNLPEDNLINRSRFLIARMMNCNFTAQSYFSNMKHCDINDKNSSFINSTIHNIEKFDTVTENTFALLDVIVSFQHGNELCFDTWFGTPEANFNNVAPHEEEIRKMLFEYLLGNDTFKVWIATVILNNILVECPERSKYLWNYEIFKGKRKLLLWEAVIIQIMKNSVTIGPSKTGLLSFLFIGLNANIDCITKFLKKEPFFKFLRDEFTHSVGDENYNRVNKGIIAILLTNIFANLQKYPENEDSSYIWTIIHDQYGLQDLYNAIYNFTSMPEYKFAATDGESYTMYHNNIVMLDFTFCQILKKKELLLYKILNNEEQCLLDATTRKSPHLEPYIEALNRQDIKICKLISKLDKYETLFDDLVAKIASITNQSNVTLISNLIEDAKSKIEKSFELSDEFDNNDLTYDEKFSKFPSVIEKNKINN</sequence>
<dbReference type="AlphaFoldDB" id="A0A0K0ES89"/>
<evidence type="ECO:0000313" key="3">
    <source>
        <dbReference type="WBParaSite" id="TCONS_00016736.p1"/>
    </source>
</evidence>
<dbReference type="WBParaSite" id="TCONS_00016736.p1">
    <property type="protein sequence ID" value="TCONS_00016736.p1"/>
    <property type="gene ID" value="XLOC_011391"/>
</dbReference>
<evidence type="ECO:0000313" key="1">
    <source>
        <dbReference type="Proteomes" id="UP000035681"/>
    </source>
</evidence>